<dbReference type="AlphaFoldDB" id="E3MAD6"/>
<reference evidence="2" key="1">
    <citation type="submission" date="2007-07" db="EMBL/GenBank/DDBJ databases">
        <title>PCAP assembly of the Caenorhabditis remanei genome.</title>
        <authorList>
            <consortium name="The Caenorhabditis remanei Sequencing Consortium"/>
            <person name="Wilson R.K."/>
        </authorList>
    </citation>
    <scope>NUCLEOTIDE SEQUENCE [LARGE SCALE GENOMIC DNA]</scope>
    <source>
        <strain evidence="2">PB4641</strain>
    </source>
</reference>
<keyword evidence="3" id="KW-1185">Reference proteome</keyword>
<organism evidence="3">
    <name type="scientific">Caenorhabditis remanei</name>
    <name type="common">Caenorhabditis vulgaris</name>
    <dbReference type="NCBI Taxonomy" id="31234"/>
    <lineage>
        <taxon>Eukaryota</taxon>
        <taxon>Metazoa</taxon>
        <taxon>Ecdysozoa</taxon>
        <taxon>Nematoda</taxon>
        <taxon>Chromadorea</taxon>
        <taxon>Rhabditida</taxon>
        <taxon>Rhabditina</taxon>
        <taxon>Rhabditomorpha</taxon>
        <taxon>Rhabditoidea</taxon>
        <taxon>Rhabditidae</taxon>
        <taxon>Peloderinae</taxon>
        <taxon>Caenorhabditis</taxon>
    </lineage>
</organism>
<evidence type="ECO:0000313" key="2">
    <source>
        <dbReference type="EMBL" id="EFO96778.1"/>
    </source>
</evidence>
<keyword evidence="1" id="KW-0812">Transmembrane</keyword>
<dbReference type="Proteomes" id="UP000008281">
    <property type="component" value="Unassembled WGS sequence"/>
</dbReference>
<dbReference type="STRING" id="31234.E3MAD6"/>
<keyword evidence="1" id="KW-1133">Transmembrane helix</keyword>
<keyword evidence="1" id="KW-0472">Membrane</keyword>
<protein>
    <recommendedName>
        <fullName evidence="4">TROVE domain-containing protein</fullName>
    </recommendedName>
</protein>
<dbReference type="EMBL" id="DS268431">
    <property type="protein sequence ID" value="EFO96778.1"/>
    <property type="molecule type" value="Genomic_DNA"/>
</dbReference>
<name>E3MAD6_CAERE</name>
<dbReference type="eggNOG" id="KOG4846">
    <property type="taxonomic scope" value="Eukaryota"/>
</dbReference>
<sequence length="501" mass="57634">MGELNQARMEELIKAEEAYRSETMSSSVFEVDAIVKMAKRFLEVGTTTSRLQLGPPEINETIKDAIESGYGSILLRELSVLELTEVNEKNRVTLFVQLCSLAMEQEVGLSSARRRYLSALRKAALPLFVYIVYSPIQLGYFLRLTVNERTFICLKLIAKWYRNKSKEELIIIVHFWPTVDGSRHHDVWRHCRWIFKEQIVFEEMADLIDQVELDDLMADPHMRSVGDYLSEEVAIRYLPQRSVARALSQRDRMEIGRCLRSEEWNRKTSAVEIMFIAKHFENHTDMDTDFVMNTRLKRAYAVLCSSATYVSKKVCVIRIVKRSASVRRPQTGLESLEICTAVLEDLMRNQNARMYNQYPKENGTGNYGKFSTKYEVSPGPLSCFENACKFNSATRFSGINSLCILQKNQYDAALLIKTAIPINLFFDCFVIVGISPSVFKMDRIMAEFDEYKKALNPNSRLIFIGVDSLGMYPPVDSRQDVLMVSGVTEYTMYRVNSFIEL</sequence>
<feature type="transmembrane region" description="Helical" evidence="1">
    <location>
        <begin position="123"/>
        <end position="142"/>
    </location>
</feature>
<evidence type="ECO:0000256" key="1">
    <source>
        <dbReference type="SAM" id="Phobius"/>
    </source>
</evidence>
<proteinExistence type="predicted"/>
<dbReference type="InterPro" id="IPR036465">
    <property type="entry name" value="vWFA_dom_sf"/>
</dbReference>
<evidence type="ECO:0008006" key="4">
    <source>
        <dbReference type="Google" id="ProtNLM"/>
    </source>
</evidence>
<dbReference type="Gene3D" id="3.40.50.410">
    <property type="entry name" value="von Willebrand factor, type A domain"/>
    <property type="match status" value="1"/>
</dbReference>
<evidence type="ECO:0000313" key="3">
    <source>
        <dbReference type="Proteomes" id="UP000008281"/>
    </source>
</evidence>
<dbReference type="HOGENOM" id="CLU_042199_0_0_1"/>
<accession>E3MAD6</accession>
<dbReference type="InParanoid" id="E3MAD6"/>
<gene>
    <name evidence="2" type="ORF">CRE_17253</name>
</gene>